<proteinExistence type="predicted"/>
<gene>
    <name evidence="2" type="ORF">CK203_055799</name>
</gene>
<dbReference type="EMBL" id="QGNW01000271">
    <property type="protein sequence ID" value="RVW80060.1"/>
    <property type="molecule type" value="Genomic_DNA"/>
</dbReference>
<accession>A0A438H662</accession>
<feature type="compositionally biased region" description="Polar residues" evidence="1">
    <location>
        <begin position="22"/>
        <end position="39"/>
    </location>
</feature>
<feature type="region of interest" description="Disordered" evidence="1">
    <location>
        <begin position="1"/>
        <end position="95"/>
    </location>
</feature>
<protein>
    <submittedName>
        <fullName evidence="2">Uncharacterized protein</fullName>
    </submittedName>
</protein>
<organism evidence="2 3">
    <name type="scientific">Vitis vinifera</name>
    <name type="common">Grape</name>
    <dbReference type="NCBI Taxonomy" id="29760"/>
    <lineage>
        <taxon>Eukaryota</taxon>
        <taxon>Viridiplantae</taxon>
        <taxon>Streptophyta</taxon>
        <taxon>Embryophyta</taxon>
        <taxon>Tracheophyta</taxon>
        <taxon>Spermatophyta</taxon>
        <taxon>Magnoliopsida</taxon>
        <taxon>eudicotyledons</taxon>
        <taxon>Gunneridae</taxon>
        <taxon>Pentapetalae</taxon>
        <taxon>rosids</taxon>
        <taxon>Vitales</taxon>
        <taxon>Vitaceae</taxon>
        <taxon>Viteae</taxon>
        <taxon>Vitis</taxon>
    </lineage>
</organism>
<comment type="caution">
    <text evidence="2">The sequence shown here is derived from an EMBL/GenBank/DDBJ whole genome shotgun (WGS) entry which is preliminary data.</text>
</comment>
<evidence type="ECO:0000313" key="3">
    <source>
        <dbReference type="Proteomes" id="UP000288805"/>
    </source>
</evidence>
<evidence type="ECO:0000313" key="2">
    <source>
        <dbReference type="EMBL" id="RVW80060.1"/>
    </source>
</evidence>
<reference evidence="2 3" key="1">
    <citation type="journal article" date="2018" name="PLoS Genet.">
        <title>Population sequencing reveals clonal diversity and ancestral inbreeding in the grapevine cultivar Chardonnay.</title>
        <authorList>
            <person name="Roach M.J."/>
            <person name="Johnson D.L."/>
            <person name="Bohlmann J."/>
            <person name="van Vuuren H.J."/>
            <person name="Jones S.J."/>
            <person name="Pretorius I.S."/>
            <person name="Schmidt S.A."/>
            <person name="Borneman A.R."/>
        </authorList>
    </citation>
    <scope>NUCLEOTIDE SEQUENCE [LARGE SCALE GENOMIC DNA]</scope>
    <source>
        <strain evidence="3">cv. Chardonnay</strain>
        <tissue evidence="2">Leaf</tissue>
    </source>
</reference>
<dbReference type="Proteomes" id="UP000288805">
    <property type="component" value="Unassembled WGS sequence"/>
</dbReference>
<evidence type="ECO:0000256" key="1">
    <source>
        <dbReference type="SAM" id="MobiDB-lite"/>
    </source>
</evidence>
<dbReference type="AlphaFoldDB" id="A0A438H662"/>
<sequence>MTRIRGGHTDSSLSCNPRPRASSPQDSTTQALEASTIPSSEGGVPSNPSQRRYETRIPLTTPEVTSSRPESSPRGHATAAGTSGFISTAPEVPSRAPYDSQGVLLPRVALDFYQSMTTHDAWSPTAIHFSIDGR</sequence>
<name>A0A438H662_VITVI</name>